<dbReference type="GO" id="GO:0005634">
    <property type="term" value="C:nucleus"/>
    <property type="evidence" value="ECO:0007669"/>
    <property type="project" value="UniProtKB-SubCell"/>
</dbReference>
<sequence length="569" mass="63362">MLGKRGFVLEDEFGGSSEGSVRESKRQLTFESAVRHVMRSLSMQELASNLEPFVRRVVREEVERGIELHMHSSSYSRPTLNRFGAAGSRGWRLHFVNKLPSAIFTGNRIKAEDNGAIKIVLFDVSSGMIVKAGPLSSLKVEILVLNGDFGCDNGEDWDETDFDSNVICEREGKRPLITGELHVALKDGVGEIGDITVTDNSSWTRSGKFRLGARAVRGTCHAERVREARSGAFVVKDHRGEAYKKHHPPSLNDEVWRLEKISKDGVFHNRLADGGIETVQDLLRLFARDPCLLRTLLGNGMSNKKWNAIIQHATSCTLDNKRYVYHNTGQRVGLVFDSIYKVVGATFDGCNFISVNNLSSYQMSLVEMVKRDAYRNQNNISEIVCPMIDTPATALQLPDASSEGLSFDEQVSNFQVAYQESLANGMTSQASLIYPPHSISCAVEDNTPSEDVATMQRYHPLQSSLRWNSFKEGGLLNNNYTYDGNEWIQGGSSGAAVLDGDCNGQFISQMQMSNLLSLWEQGIDPFSSLTDFGVYTPNNMGWFKLRAAFKSARSFRRGLAMRRAVVTDY</sequence>
<feature type="domain" description="Calmodulin binding protein central" evidence="9">
    <location>
        <begin position="251"/>
        <end position="316"/>
    </location>
</feature>
<dbReference type="Pfam" id="PF20451">
    <property type="entry name" value="Calmod_bind_M"/>
    <property type="match status" value="1"/>
</dbReference>
<reference evidence="11 12" key="1">
    <citation type="submission" date="2024-01" db="EMBL/GenBank/DDBJ databases">
        <title>Genome assemblies of Stephania.</title>
        <authorList>
            <person name="Yang L."/>
        </authorList>
    </citation>
    <scope>NUCLEOTIDE SEQUENCE [LARGE SCALE GENOMIC DNA]</scope>
    <source>
        <strain evidence="11">JXDWG</strain>
        <tissue evidence="11">Leaf</tissue>
    </source>
</reference>
<organism evidence="11 12">
    <name type="scientific">Stephania cephalantha</name>
    <dbReference type="NCBI Taxonomy" id="152367"/>
    <lineage>
        <taxon>Eukaryota</taxon>
        <taxon>Viridiplantae</taxon>
        <taxon>Streptophyta</taxon>
        <taxon>Embryophyta</taxon>
        <taxon>Tracheophyta</taxon>
        <taxon>Spermatophyta</taxon>
        <taxon>Magnoliopsida</taxon>
        <taxon>Ranunculales</taxon>
        <taxon>Menispermaceae</taxon>
        <taxon>Menispermoideae</taxon>
        <taxon>Cissampelideae</taxon>
        <taxon>Stephania</taxon>
    </lineage>
</organism>
<name>A0AAP0JUI1_9MAGN</name>
<dbReference type="EMBL" id="JBBNAG010000004">
    <property type="protein sequence ID" value="KAK9139245.1"/>
    <property type="molecule type" value="Genomic_DNA"/>
</dbReference>
<keyword evidence="7" id="KW-0539">Nucleus</keyword>
<dbReference type="GO" id="GO:0043565">
    <property type="term" value="F:sequence-specific DNA binding"/>
    <property type="evidence" value="ECO:0007669"/>
    <property type="project" value="TreeGrafter"/>
</dbReference>
<comment type="similarity">
    <text evidence="2">Belongs to the plant ACBP60 protein family.</text>
</comment>
<keyword evidence="12" id="KW-1185">Reference proteome</keyword>
<dbReference type="InterPro" id="IPR046831">
    <property type="entry name" value="Calmodulin_bind_N"/>
</dbReference>
<dbReference type="GO" id="GO:0080142">
    <property type="term" value="P:regulation of salicylic acid biosynthetic process"/>
    <property type="evidence" value="ECO:0007669"/>
    <property type="project" value="TreeGrafter"/>
</dbReference>
<dbReference type="GO" id="GO:0003700">
    <property type="term" value="F:DNA-binding transcription factor activity"/>
    <property type="evidence" value="ECO:0007669"/>
    <property type="project" value="TreeGrafter"/>
</dbReference>
<comment type="caution">
    <text evidence="11">The sequence shown here is derived from an EMBL/GenBank/DDBJ whole genome shotgun (WGS) entry which is preliminary data.</text>
</comment>
<dbReference type="PANTHER" id="PTHR31713">
    <property type="entry name" value="OS02G0177800 PROTEIN"/>
    <property type="match status" value="1"/>
</dbReference>
<dbReference type="AlphaFoldDB" id="A0AAP0JUI1"/>
<evidence type="ECO:0000256" key="7">
    <source>
        <dbReference type="ARBA" id="ARBA00023242"/>
    </source>
</evidence>
<dbReference type="InterPro" id="IPR012416">
    <property type="entry name" value="CBP60"/>
</dbReference>
<dbReference type="PANTHER" id="PTHR31713:SF43">
    <property type="entry name" value="CALMODULIN-BINDING PROTEIN 60 G"/>
    <property type="match status" value="1"/>
</dbReference>
<evidence type="ECO:0008006" key="13">
    <source>
        <dbReference type="Google" id="ProtNLM"/>
    </source>
</evidence>
<comment type="subcellular location">
    <subcellularLocation>
        <location evidence="1">Nucleus</location>
    </subcellularLocation>
</comment>
<evidence type="ECO:0000259" key="10">
    <source>
        <dbReference type="Pfam" id="PF20452"/>
    </source>
</evidence>
<evidence type="ECO:0000256" key="5">
    <source>
        <dbReference type="ARBA" id="ARBA00023159"/>
    </source>
</evidence>
<evidence type="ECO:0000259" key="8">
    <source>
        <dbReference type="Pfam" id="PF07887"/>
    </source>
</evidence>
<dbReference type="Proteomes" id="UP001419268">
    <property type="component" value="Unassembled WGS sequence"/>
</dbReference>
<gene>
    <name evidence="11" type="ORF">Scep_008926</name>
</gene>
<feature type="domain" description="Calmodulin binding protein-like N-terminal" evidence="8">
    <location>
        <begin position="91"/>
        <end position="238"/>
    </location>
</feature>
<feature type="domain" description="Calmodulin binding protein C-terminal" evidence="10">
    <location>
        <begin position="321"/>
        <end position="382"/>
    </location>
</feature>
<keyword evidence="6" id="KW-0804">Transcription</keyword>
<accession>A0AAP0JUI1</accession>
<dbReference type="InterPro" id="IPR046830">
    <property type="entry name" value="Calmod_bind_M"/>
</dbReference>
<dbReference type="GO" id="GO:0005516">
    <property type="term" value="F:calmodulin binding"/>
    <property type="evidence" value="ECO:0007669"/>
    <property type="project" value="InterPro"/>
</dbReference>
<evidence type="ECO:0000313" key="11">
    <source>
        <dbReference type="EMBL" id="KAK9139245.1"/>
    </source>
</evidence>
<proteinExistence type="inferred from homology"/>
<evidence type="ECO:0000313" key="12">
    <source>
        <dbReference type="Proteomes" id="UP001419268"/>
    </source>
</evidence>
<evidence type="ECO:0000259" key="9">
    <source>
        <dbReference type="Pfam" id="PF20451"/>
    </source>
</evidence>
<dbReference type="InterPro" id="IPR046829">
    <property type="entry name" value="Calmod_bind_C"/>
</dbReference>
<protein>
    <recommendedName>
        <fullName evidence="13">Calmodulin-binding protein</fullName>
    </recommendedName>
</protein>
<dbReference type="Pfam" id="PF20452">
    <property type="entry name" value="Calmod_bind_C"/>
    <property type="match status" value="1"/>
</dbReference>
<evidence type="ECO:0000256" key="1">
    <source>
        <dbReference type="ARBA" id="ARBA00004123"/>
    </source>
</evidence>
<keyword evidence="5" id="KW-0010">Activator</keyword>
<evidence type="ECO:0000256" key="4">
    <source>
        <dbReference type="ARBA" id="ARBA00023125"/>
    </source>
</evidence>
<keyword evidence="4" id="KW-0238">DNA-binding</keyword>
<evidence type="ECO:0000256" key="6">
    <source>
        <dbReference type="ARBA" id="ARBA00023163"/>
    </source>
</evidence>
<evidence type="ECO:0000256" key="3">
    <source>
        <dbReference type="ARBA" id="ARBA00023015"/>
    </source>
</evidence>
<evidence type="ECO:0000256" key="2">
    <source>
        <dbReference type="ARBA" id="ARBA00007214"/>
    </source>
</evidence>
<keyword evidence="3" id="KW-0805">Transcription regulation</keyword>
<dbReference type="Pfam" id="PF07887">
    <property type="entry name" value="Calmodulin_bind"/>
    <property type="match status" value="1"/>
</dbReference>